<evidence type="ECO:0000313" key="2">
    <source>
        <dbReference type="Proteomes" id="UP000732399"/>
    </source>
</evidence>
<evidence type="ECO:0008006" key="3">
    <source>
        <dbReference type="Google" id="ProtNLM"/>
    </source>
</evidence>
<protein>
    <recommendedName>
        <fullName evidence="3">CdiI C-terminal domain-containing protein</fullName>
    </recommendedName>
</protein>
<accession>A0ABX1CSN0</accession>
<sequence length="143" mass="16229">MSVTMATLVTACSQEKVRHSYFSEYKPFGLEERSHFSKYKEVVESYLHQKAPGVDTHACVLGLTRGPRDTEAVWVIWREGDRVIRWFAGEDNLDLSPRNLSLTNDIVPTDADIGTSTYLESQPWVDELERLCEEHGHGVTATD</sequence>
<gene>
    <name evidence="1" type="ORF">HBH26_18285</name>
</gene>
<dbReference type="Proteomes" id="UP000732399">
    <property type="component" value="Unassembled WGS sequence"/>
</dbReference>
<organism evidence="1 2">
    <name type="scientific">Sphingomonas corticis</name>
    <dbReference type="NCBI Taxonomy" id="2722791"/>
    <lineage>
        <taxon>Bacteria</taxon>
        <taxon>Pseudomonadati</taxon>
        <taxon>Pseudomonadota</taxon>
        <taxon>Alphaproteobacteria</taxon>
        <taxon>Sphingomonadales</taxon>
        <taxon>Sphingomonadaceae</taxon>
        <taxon>Sphingomonas</taxon>
    </lineage>
</organism>
<dbReference type="RefSeq" id="WP_168136082.1">
    <property type="nucleotide sequence ID" value="NZ_JAAVJH010000020.1"/>
</dbReference>
<proteinExistence type="predicted"/>
<evidence type="ECO:0000313" key="1">
    <source>
        <dbReference type="EMBL" id="NJR80529.1"/>
    </source>
</evidence>
<reference evidence="1 2" key="1">
    <citation type="submission" date="2020-03" db="EMBL/GenBank/DDBJ databases">
        <authorList>
            <person name="Wang L."/>
            <person name="He N."/>
            <person name="Li Y."/>
            <person name="Fang Y."/>
            <person name="Zhang F."/>
        </authorList>
    </citation>
    <scope>NUCLEOTIDE SEQUENCE [LARGE SCALE GENOMIC DNA]</scope>
    <source>
        <strain evidence="1 2">36D10-4-7</strain>
    </source>
</reference>
<name>A0ABX1CSN0_9SPHN</name>
<dbReference type="EMBL" id="JAAVJH010000020">
    <property type="protein sequence ID" value="NJR80529.1"/>
    <property type="molecule type" value="Genomic_DNA"/>
</dbReference>
<comment type="caution">
    <text evidence="1">The sequence shown here is derived from an EMBL/GenBank/DDBJ whole genome shotgun (WGS) entry which is preliminary data.</text>
</comment>
<keyword evidence="2" id="KW-1185">Reference proteome</keyword>